<feature type="compositionally biased region" description="Low complexity" evidence="1">
    <location>
        <begin position="29"/>
        <end position="47"/>
    </location>
</feature>
<dbReference type="AlphaFoldDB" id="A0A7G1KXD9"/>
<evidence type="ECO:0000256" key="1">
    <source>
        <dbReference type="SAM" id="MobiDB-lite"/>
    </source>
</evidence>
<protein>
    <submittedName>
        <fullName evidence="2">Uncharacterized protein</fullName>
    </submittedName>
</protein>
<name>A0A7G1KXD9_9NOCA</name>
<organism evidence="2 3">
    <name type="scientific">Nocardia wallacei</name>
    <dbReference type="NCBI Taxonomy" id="480035"/>
    <lineage>
        <taxon>Bacteria</taxon>
        <taxon>Bacillati</taxon>
        <taxon>Actinomycetota</taxon>
        <taxon>Actinomycetes</taxon>
        <taxon>Mycobacteriales</taxon>
        <taxon>Nocardiaceae</taxon>
        <taxon>Nocardia</taxon>
    </lineage>
</organism>
<dbReference type="Proteomes" id="UP000516173">
    <property type="component" value="Chromosome"/>
</dbReference>
<proteinExistence type="predicted"/>
<reference evidence="2 3" key="1">
    <citation type="submission" date="2020-08" db="EMBL/GenBank/DDBJ databases">
        <title>Genome Sequencing of Nocardia wallacei strain FMUON74 and assembly.</title>
        <authorList>
            <person name="Toyokawa M."/>
            <person name="Uesaka K."/>
        </authorList>
    </citation>
    <scope>NUCLEOTIDE SEQUENCE [LARGE SCALE GENOMIC DNA]</scope>
    <source>
        <strain evidence="2 3">FMUON74</strain>
    </source>
</reference>
<sequence length="89" mass="9589">MFFSHDSWTATRPKVEPSAVVPLLLPAPASSPQAASMPALPSASPDSAEARRKDRRSIRLRYAKLPIQLFPASGPNRASTMFSITPTIA</sequence>
<evidence type="ECO:0000313" key="2">
    <source>
        <dbReference type="EMBL" id="BCK58883.1"/>
    </source>
</evidence>
<accession>A0A7G1KXD9</accession>
<dbReference type="EMBL" id="AP023396">
    <property type="protein sequence ID" value="BCK58883.1"/>
    <property type="molecule type" value="Genomic_DNA"/>
</dbReference>
<feature type="region of interest" description="Disordered" evidence="1">
    <location>
        <begin position="29"/>
        <end position="55"/>
    </location>
</feature>
<evidence type="ECO:0000313" key="3">
    <source>
        <dbReference type="Proteomes" id="UP000516173"/>
    </source>
</evidence>
<gene>
    <name evidence="2" type="ORF">NWFMUON74_66550</name>
</gene>
<dbReference type="KEGG" id="nwl:NWFMUON74_66550"/>
<keyword evidence="3" id="KW-1185">Reference proteome</keyword>